<organism evidence="1 2">
    <name type="scientific">Reyranella soli</name>
    <dbReference type="NCBI Taxonomy" id="1230389"/>
    <lineage>
        <taxon>Bacteria</taxon>
        <taxon>Pseudomonadati</taxon>
        <taxon>Pseudomonadota</taxon>
        <taxon>Alphaproteobacteria</taxon>
        <taxon>Hyphomicrobiales</taxon>
        <taxon>Reyranellaceae</taxon>
        <taxon>Reyranella</taxon>
    </lineage>
</organism>
<dbReference type="EMBL" id="BKAJ01000118">
    <property type="protein sequence ID" value="GEP59059.1"/>
    <property type="molecule type" value="Genomic_DNA"/>
</dbReference>
<evidence type="ECO:0000313" key="2">
    <source>
        <dbReference type="Proteomes" id="UP000321058"/>
    </source>
</evidence>
<keyword evidence="2" id="KW-1185">Reference proteome</keyword>
<name>A0A512NJE0_9HYPH</name>
<dbReference type="RefSeq" id="WP_170303494.1">
    <property type="nucleotide sequence ID" value="NZ_BKAJ01000118.1"/>
</dbReference>
<dbReference type="AlphaFoldDB" id="A0A512NJE0"/>
<reference evidence="1 2" key="1">
    <citation type="submission" date="2019-07" db="EMBL/GenBank/DDBJ databases">
        <title>Whole genome shotgun sequence of Reyranella soli NBRC 108950.</title>
        <authorList>
            <person name="Hosoyama A."/>
            <person name="Uohara A."/>
            <person name="Ohji S."/>
            <person name="Ichikawa N."/>
        </authorList>
    </citation>
    <scope>NUCLEOTIDE SEQUENCE [LARGE SCALE GENOMIC DNA]</scope>
    <source>
        <strain evidence="1 2">NBRC 108950</strain>
    </source>
</reference>
<protein>
    <submittedName>
        <fullName evidence="1">Uncharacterized protein</fullName>
    </submittedName>
</protein>
<evidence type="ECO:0000313" key="1">
    <source>
        <dbReference type="EMBL" id="GEP59059.1"/>
    </source>
</evidence>
<comment type="caution">
    <text evidence="1">The sequence shown here is derived from an EMBL/GenBank/DDBJ whole genome shotgun (WGS) entry which is preliminary data.</text>
</comment>
<proteinExistence type="predicted"/>
<accession>A0A512NJE0</accession>
<gene>
    <name evidence="1" type="ORF">RSO01_62250</name>
</gene>
<sequence>MSNRGLGQAYHLNNGLEPCACMLFQWATVGWYIKQFVGVDVAPSGCLG</sequence>
<dbReference type="Proteomes" id="UP000321058">
    <property type="component" value="Unassembled WGS sequence"/>
</dbReference>